<dbReference type="GO" id="GO:0019295">
    <property type="term" value="P:coenzyme M biosynthetic process"/>
    <property type="evidence" value="ECO:0007669"/>
    <property type="project" value="UniProtKB-KW"/>
</dbReference>
<gene>
    <name evidence="5" type="ORF">HMPREF9450_01460</name>
</gene>
<keyword evidence="3" id="KW-0663">Pyridoxal phosphate</keyword>
<dbReference type="InterPro" id="IPR001926">
    <property type="entry name" value="TrpB-like_PALP"/>
</dbReference>
<dbReference type="GO" id="GO:0016765">
    <property type="term" value="F:transferase activity, transferring alkyl or aryl (other than methyl) groups"/>
    <property type="evidence" value="ECO:0007669"/>
    <property type="project" value="InterPro"/>
</dbReference>
<dbReference type="eggNOG" id="COG0498">
    <property type="taxonomic scope" value="Bacteria"/>
</dbReference>
<protein>
    <recommendedName>
        <fullName evidence="4">Tryptophan synthase beta chain-like PALP domain-containing protein</fullName>
    </recommendedName>
</protein>
<accession>G5H9Z5</accession>
<dbReference type="Pfam" id="PF00291">
    <property type="entry name" value="PALP"/>
    <property type="match status" value="1"/>
</dbReference>
<dbReference type="PATRIC" id="fig|742725.3.peg.1547"/>
<keyword evidence="6" id="KW-1185">Reference proteome</keyword>
<dbReference type="Proteomes" id="UP000006008">
    <property type="component" value="Unassembled WGS sequence"/>
</dbReference>
<keyword evidence="2" id="KW-0174">Coenzyme M biosynthesis</keyword>
<dbReference type="NCBIfam" id="TIGR03844">
    <property type="entry name" value="cysteate_syn"/>
    <property type="match status" value="1"/>
</dbReference>
<feature type="domain" description="Tryptophan synthase beta chain-like PALP" evidence="4">
    <location>
        <begin position="119"/>
        <end position="409"/>
    </location>
</feature>
<evidence type="ECO:0000256" key="3">
    <source>
        <dbReference type="ARBA" id="ARBA00022898"/>
    </source>
</evidence>
<organism evidence="5 6">
    <name type="scientific">Alistipes indistinctus YIT 12060</name>
    <dbReference type="NCBI Taxonomy" id="742725"/>
    <lineage>
        <taxon>Bacteria</taxon>
        <taxon>Pseudomonadati</taxon>
        <taxon>Bacteroidota</taxon>
        <taxon>Bacteroidia</taxon>
        <taxon>Bacteroidales</taxon>
        <taxon>Rikenellaceae</taxon>
        <taxon>Alistipes</taxon>
    </lineage>
</organism>
<evidence type="ECO:0000313" key="5">
    <source>
        <dbReference type="EMBL" id="EHB91411.1"/>
    </source>
</evidence>
<dbReference type="AlphaFoldDB" id="G5H9Z5"/>
<dbReference type="Gene3D" id="3.40.50.1100">
    <property type="match status" value="2"/>
</dbReference>
<reference evidence="5 6" key="1">
    <citation type="submission" date="2011-08" db="EMBL/GenBank/DDBJ databases">
        <title>The Genome Sequence of Alistipes indistinctus YIT 12060.</title>
        <authorList>
            <consortium name="The Broad Institute Genome Sequencing Platform"/>
            <person name="Earl A."/>
            <person name="Ward D."/>
            <person name="Feldgarden M."/>
            <person name="Gevers D."/>
            <person name="Morotomi M."/>
            <person name="Young S.K."/>
            <person name="Zeng Q."/>
            <person name="Gargeya S."/>
            <person name="Fitzgerald M."/>
            <person name="Haas B."/>
            <person name="Abouelleil A."/>
            <person name="Alvarado L."/>
            <person name="Arachchi H.M."/>
            <person name="Berlin A."/>
            <person name="Brown A."/>
            <person name="Chapman S.B."/>
            <person name="Chen Z."/>
            <person name="Dunbar C."/>
            <person name="Freedman E."/>
            <person name="Gearin G."/>
            <person name="Gellesch M."/>
            <person name="Goldberg J."/>
            <person name="Griggs A."/>
            <person name="Gujja S."/>
            <person name="Heiman D."/>
            <person name="Howarth C."/>
            <person name="Larson L."/>
            <person name="Lui A."/>
            <person name="MacDonald P.J.P."/>
            <person name="Montmayeur A."/>
            <person name="Murphy C."/>
            <person name="Neiman D."/>
            <person name="Pearson M."/>
            <person name="Priest M."/>
            <person name="Roberts A."/>
            <person name="Saif S."/>
            <person name="Shea T."/>
            <person name="Shenoy N."/>
            <person name="Sisk P."/>
            <person name="Stolte C."/>
            <person name="Sykes S."/>
            <person name="Wortman J."/>
            <person name="Nusbaum C."/>
            <person name="Birren B."/>
        </authorList>
    </citation>
    <scope>NUCLEOTIDE SEQUENCE [LARGE SCALE GENOMIC DNA]</scope>
    <source>
        <strain evidence="5 6">YIT 12060</strain>
    </source>
</reference>
<dbReference type="HOGENOM" id="CLU_666687_0_0_10"/>
<name>G5H9Z5_9BACT</name>
<dbReference type="STRING" id="742725.HMPREF9450_01460"/>
<dbReference type="SUPFAM" id="SSF53686">
    <property type="entry name" value="Tryptophan synthase beta subunit-like PLP-dependent enzymes"/>
    <property type="match status" value="1"/>
</dbReference>
<evidence type="ECO:0000313" key="6">
    <source>
        <dbReference type="Proteomes" id="UP000006008"/>
    </source>
</evidence>
<dbReference type="EMBL" id="ADLD01000013">
    <property type="protein sequence ID" value="EHB91411.1"/>
    <property type="molecule type" value="Genomic_DNA"/>
</dbReference>
<evidence type="ECO:0000256" key="2">
    <source>
        <dbReference type="ARBA" id="ARBA00022545"/>
    </source>
</evidence>
<evidence type="ECO:0000256" key="1">
    <source>
        <dbReference type="ARBA" id="ARBA00001933"/>
    </source>
</evidence>
<comment type="cofactor">
    <cofactor evidence="1">
        <name>pyridoxal 5'-phosphate</name>
        <dbReference type="ChEBI" id="CHEBI:597326"/>
    </cofactor>
</comment>
<dbReference type="InterPro" id="IPR036052">
    <property type="entry name" value="TrpB-like_PALP_sf"/>
</dbReference>
<sequence length="447" mass="49054">MLILFVQILSQSTFTKIMKNFSATKYSLQNVTTGRIFEDEGWLLDDPEGGSPSLIRARYTTRQIEPGGDEMGIYRFAQWLPVGRMLKGSCAPVTYKSSKLAAALGLKNLYITFNGYYPKIGAHMSTCSFKETEAYSVCGRLGEDHAHKVLVVASAGNTARAFARVCSDNRIPLLLSVPEDNLDALWFDAPLNDCVKLIAARKGGDYFDAIHLSNLVLKSDKFLAEGGAKNIARRDGMATTVLSATTFIGRIPDYYFQAIGSGTGAIAAWEANQRLIEDGRFGTHKMKLMVSQNLPFVPMYNAWRARSRAMLPYDDDQARIDAESIDAKVLSNRKPPYPIGGGLFDALIDTGGDILVATNEEARAAKKLFEETEGVDIYSAPGIALATLIKAVKSGEVDPEKIIMLNITGGGEKHFQQGKELHYLKPSLVFDLDPDPDEVVRKVSALF</sequence>
<dbReference type="InterPro" id="IPR022401">
    <property type="entry name" value="Cysteate_synthase"/>
</dbReference>
<comment type="caution">
    <text evidence="5">The sequence shown here is derived from an EMBL/GenBank/DDBJ whole genome shotgun (WGS) entry which is preliminary data.</text>
</comment>
<proteinExistence type="predicted"/>
<evidence type="ECO:0000259" key="4">
    <source>
        <dbReference type="Pfam" id="PF00291"/>
    </source>
</evidence>